<evidence type="ECO:0000313" key="4">
    <source>
        <dbReference type="Proteomes" id="UP001162060"/>
    </source>
</evidence>
<gene>
    <name evidence="2" type="ORF">PM001_LOCUS17906</name>
    <name evidence="3" type="ORF">PM001_LOCUS20970</name>
</gene>
<sequence>MQARGAPVPLIKGIPILLLAGETVSEEDDAFVHWVHYVRRLINIFALKASAHAADVRLERKLRYNYAKLNTRDHLRKRTRYASATKVAASAGQSVANNPPTRTTSGGERTRARFDHGHDTQKPLTHMGSPAEGVPQIPMRF</sequence>
<organism evidence="2 4">
    <name type="scientific">Peronospora matthiolae</name>
    <dbReference type="NCBI Taxonomy" id="2874970"/>
    <lineage>
        <taxon>Eukaryota</taxon>
        <taxon>Sar</taxon>
        <taxon>Stramenopiles</taxon>
        <taxon>Oomycota</taxon>
        <taxon>Peronosporomycetes</taxon>
        <taxon>Peronosporales</taxon>
        <taxon>Peronosporaceae</taxon>
        <taxon>Peronospora</taxon>
    </lineage>
</organism>
<dbReference type="AlphaFoldDB" id="A0AAV1UEQ8"/>
<proteinExistence type="predicted"/>
<feature type="compositionally biased region" description="Polar residues" evidence="1">
    <location>
        <begin position="91"/>
        <end position="107"/>
    </location>
</feature>
<evidence type="ECO:0000313" key="3">
    <source>
        <dbReference type="EMBL" id="CAK7935820.1"/>
    </source>
</evidence>
<reference evidence="2" key="1">
    <citation type="submission" date="2024-01" db="EMBL/GenBank/DDBJ databases">
        <authorList>
            <person name="Webb A."/>
        </authorList>
    </citation>
    <scope>NUCLEOTIDE SEQUENCE</scope>
    <source>
        <strain evidence="2">Pm1</strain>
    </source>
</reference>
<dbReference type="EMBL" id="CAKLBY020000192">
    <property type="protein sequence ID" value="CAK7932756.1"/>
    <property type="molecule type" value="Genomic_DNA"/>
</dbReference>
<comment type="caution">
    <text evidence="2">The sequence shown here is derived from an EMBL/GenBank/DDBJ whole genome shotgun (WGS) entry which is preliminary data.</text>
</comment>
<evidence type="ECO:0000256" key="1">
    <source>
        <dbReference type="SAM" id="MobiDB-lite"/>
    </source>
</evidence>
<accession>A0AAV1UEQ8</accession>
<feature type="region of interest" description="Disordered" evidence="1">
    <location>
        <begin position="87"/>
        <end position="132"/>
    </location>
</feature>
<evidence type="ECO:0000313" key="2">
    <source>
        <dbReference type="EMBL" id="CAK7932756.1"/>
    </source>
</evidence>
<dbReference type="Proteomes" id="UP001162060">
    <property type="component" value="Unassembled WGS sequence"/>
</dbReference>
<feature type="compositionally biased region" description="Basic and acidic residues" evidence="1">
    <location>
        <begin position="108"/>
        <end position="121"/>
    </location>
</feature>
<name>A0AAV1UEQ8_9STRA</name>
<protein>
    <submittedName>
        <fullName evidence="2">Uncharacterized protein</fullName>
    </submittedName>
</protein>
<dbReference type="EMBL" id="CAKLBY020000222">
    <property type="protein sequence ID" value="CAK7935820.1"/>
    <property type="molecule type" value="Genomic_DNA"/>
</dbReference>